<evidence type="ECO:0000313" key="2">
    <source>
        <dbReference type="EMBL" id="UOQ58588.1"/>
    </source>
</evidence>
<protein>
    <recommendedName>
        <fullName evidence="4">RNA polymerase sigma factor 70 region 4 type 2 domain-containing protein</fullName>
    </recommendedName>
</protein>
<keyword evidence="3" id="KW-1185">Reference proteome</keyword>
<evidence type="ECO:0000313" key="3">
    <source>
        <dbReference type="Proteomes" id="UP000831786"/>
    </source>
</evidence>
<organism evidence="2 3">
    <name type="scientific">Leucobacter allii</name>
    <dbReference type="NCBI Taxonomy" id="2932247"/>
    <lineage>
        <taxon>Bacteria</taxon>
        <taxon>Bacillati</taxon>
        <taxon>Actinomycetota</taxon>
        <taxon>Actinomycetes</taxon>
        <taxon>Micrococcales</taxon>
        <taxon>Microbacteriaceae</taxon>
        <taxon>Leucobacter</taxon>
    </lineage>
</organism>
<dbReference type="Proteomes" id="UP000831786">
    <property type="component" value="Chromosome"/>
</dbReference>
<dbReference type="EMBL" id="CP095045">
    <property type="protein sequence ID" value="UOQ58588.1"/>
    <property type="molecule type" value="Genomic_DNA"/>
</dbReference>
<gene>
    <name evidence="2" type="ORF">MUN78_07120</name>
</gene>
<feature type="region of interest" description="Disordered" evidence="1">
    <location>
        <begin position="74"/>
        <end position="114"/>
    </location>
</feature>
<feature type="compositionally biased region" description="Low complexity" evidence="1">
    <location>
        <begin position="90"/>
        <end position="105"/>
    </location>
</feature>
<dbReference type="SUPFAM" id="SSF88659">
    <property type="entry name" value="Sigma3 and sigma4 domains of RNA polymerase sigma factors"/>
    <property type="match status" value="1"/>
</dbReference>
<reference evidence="2 3" key="1">
    <citation type="submission" date="2022-04" db="EMBL/GenBank/DDBJ databases">
        <title>Leucobacter sp. isolated from rhizosphere of garlic.</title>
        <authorList>
            <person name="Won M."/>
            <person name="Lee C.-M."/>
            <person name="Woen H.-Y."/>
            <person name="Kwon S.-W."/>
        </authorList>
    </citation>
    <scope>NUCLEOTIDE SEQUENCE [LARGE SCALE GENOMIC DNA]</scope>
    <source>
        <strain evidence="2 3">H21R-40</strain>
    </source>
</reference>
<dbReference type="InterPro" id="IPR013324">
    <property type="entry name" value="RNA_pol_sigma_r3/r4-like"/>
</dbReference>
<evidence type="ECO:0008006" key="4">
    <source>
        <dbReference type="Google" id="ProtNLM"/>
    </source>
</evidence>
<dbReference type="RefSeq" id="WP_244729653.1">
    <property type="nucleotide sequence ID" value="NZ_CP095045.1"/>
</dbReference>
<feature type="region of interest" description="Disordered" evidence="1">
    <location>
        <begin position="156"/>
        <end position="202"/>
    </location>
</feature>
<name>A0ABY4FQP4_9MICO</name>
<evidence type="ECO:0000256" key="1">
    <source>
        <dbReference type="SAM" id="MobiDB-lite"/>
    </source>
</evidence>
<accession>A0ABY4FQP4</accession>
<sequence length="269" mass="28486">MTPNPLDVLASAPHGTLEGERAGCVTSACPATPMTCAEVAGTYRRDIRFKRLYSSGLRGQELYDVFRDGRLSDAAAPGPARDGELEPSEAESTTAASAATPEPATLPDVPEDWGSLLPSKRTELLVAWEDGGLSFAEIAEMVGSKPAGIASALRAARKRRGEEAEPTAAAAAPAPQPEPTTVPEAEPQLQRRPEPRQAPIPVPVRAAEAVSRFGVPPMNVADIPGPQLLQAWVVLDREKRVVCATKDLEAATESLAAEWKRQVETGEPA</sequence>
<proteinExistence type="predicted"/>